<dbReference type="Proteomes" id="UP000663845">
    <property type="component" value="Unassembled WGS sequence"/>
</dbReference>
<protein>
    <submittedName>
        <fullName evidence="1">Uncharacterized protein</fullName>
    </submittedName>
</protein>
<proteinExistence type="predicted"/>
<name>A0A815TFD5_9BILA</name>
<comment type="caution">
    <text evidence="1">The sequence shown here is derived from an EMBL/GenBank/DDBJ whole genome shotgun (WGS) entry which is preliminary data.</text>
</comment>
<dbReference type="AlphaFoldDB" id="A0A815TFD5"/>
<organism evidence="1 3">
    <name type="scientific">Adineta steineri</name>
    <dbReference type="NCBI Taxonomy" id="433720"/>
    <lineage>
        <taxon>Eukaryota</taxon>
        <taxon>Metazoa</taxon>
        <taxon>Spiralia</taxon>
        <taxon>Gnathifera</taxon>
        <taxon>Rotifera</taxon>
        <taxon>Eurotatoria</taxon>
        <taxon>Bdelloidea</taxon>
        <taxon>Adinetida</taxon>
        <taxon>Adinetidae</taxon>
        <taxon>Adineta</taxon>
    </lineage>
</organism>
<evidence type="ECO:0000313" key="1">
    <source>
        <dbReference type="EMBL" id="CAF1504515.1"/>
    </source>
</evidence>
<evidence type="ECO:0000313" key="2">
    <source>
        <dbReference type="EMBL" id="CAF3706818.1"/>
    </source>
</evidence>
<dbReference type="Proteomes" id="UP000663844">
    <property type="component" value="Unassembled WGS sequence"/>
</dbReference>
<gene>
    <name evidence="1" type="ORF">JYZ213_LOCUS43678</name>
    <name evidence="2" type="ORF">OXD698_LOCUS12675</name>
</gene>
<sequence>MNVSGSGLDNIAAFTIDGTGGQSQNFGHEVIIQLTWNEKNNKFEGDWYVQTKKYYGEDKFQLKFDEQQQLRPYEKV</sequence>
<dbReference type="EMBL" id="CAJOAZ010000746">
    <property type="protein sequence ID" value="CAF3706818.1"/>
    <property type="molecule type" value="Genomic_DNA"/>
</dbReference>
<dbReference type="EMBL" id="CAJNOG010002426">
    <property type="protein sequence ID" value="CAF1504515.1"/>
    <property type="molecule type" value="Genomic_DNA"/>
</dbReference>
<accession>A0A815TFD5</accession>
<evidence type="ECO:0000313" key="3">
    <source>
        <dbReference type="Proteomes" id="UP000663845"/>
    </source>
</evidence>
<reference evidence="1" key="1">
    <citation type="submission" date="2021-02" db="EMBL/GenBank/DDBJ databases">
        <authorList>
            <person name="Nowell W R."/>
        </authorList>
    </citation>
    <scope>NUCLEOTIDE SEQUENCE</scope>
</reference>